<evidence type="ECO:0000256" key="1">
    <source>
        <dbReference type="ARBA" id="ARBA00004370"/>
    </source>
</evidence>
<keyword evidence="9" id="KW-1185">Reference proteome</keyword>
<dbReference type="Gene3D" id="3.30.450.350">
    <property type="entry name" value="CHASE domain"/>
    <property type="match status" value="1"/>
</dbReference>
<dbReference type="InterPro" id="IPR006189">
    <property type="entry name" value="CHASE_dom"/>
</dbReference>
<protein>
    <submittedName>
        <fullName evidence="8">Diguanylate cyclase</fullName>
    </submittedName>
</protein>
<proteinExistence type="predicted"/>
<dbReference type="InterPro" id="IPR042240">
    <property type="entry name" value="CHASE_sf"/>
</dbReference>
<accession>A0A7X3LXG4</accession>
<feature type="transmembrane region" description="Helical" evidence="5">
    <location>
        <begin position="21"/>
        <end position="44"/>
    </location>
</feature>
<sequence length="469" mass="49914">MHGTIMSLEGGPPVGGARRRGMLAAGVAGIIVLFAGILLTELIANLMNDAARERLQATALSRLAEARAKLEGEINATLYIGQGLVSYAATRPGLSQEEFQRFAEQTVSIGRNVRSVAIAPDNVIAYVYPLASNERALGFDYRESADQWPAVKRVMDERATIIAGPVDLVQGGRALIARTPIYRPGLDSDPQAEPGYWGVASVVINMEGLFADAGILPKTGGYEFAMRGADGKGADGDPIMGDPALFENDAVTLPVSLPHGSWELAARPAGGWYVDKTGIHAARGIGYGISLLIAVLSGLVVSAHQRARAMALHDPLTGLPNRRLLEDRLSQLAALCERTDLGFLVLYLDLNGFKPINDAYGHAVGDALLQEIGRRITDATRRSDTVARIGGDEFVIIVPGAGGEQTARHLAGRLRQRVSEPLIIGERSITIEVSIGWAAFPTDSSSVDDLLALADRRMYSAKKSASASS</sequence>
<dbReference type="AlphaFoldDB" id="A0A7X3LXG4"/>
<dbReference type="SMART" id="SM00267">
    <property type="entry name" value="GGDEF"/>
    <property type="match status" value="1"/>
</dbReference>
<dbReference type="InterPro" id="IPR029787">
    <property type="entry name" value="Nucleotide_cyclase"/>
</dbReference>
<dbReference type="Proteomes" id="UP000433101">
    <property type="component" value="Unassembled WGS sequence"/>
</dbReference>
<dbReference type="PANTHER" id="PTHR46663:SF2">
    <property type="entry name" value="GGDEF DOMAIN-CONTAINING PROTEIN"/>
    <property type="match status" value="1"/>
</dbReference>
<evidence type="ECO:0000256" key="4">
    <source>
        <dbReference type="ARBA" id="ARBA00023136"/>
    </source>
</evidence>
<dbReference type="PANTHER" id="PTHR46663">
    <property type="entry name" value="DIGUANYLATE CYCLASE DGCT-RELATED"/>
    <property type="match status" value="1"/>
</dbReference>
<dbReference type="InterPro" id="IPR043128">
    <property type="entry name" value="Rev_trsase/Diguanyl_cyclase"/>
</dbReference>
<dbReference type="PROSITE" id="PS50887">
    <property type="entry name" value="GGDEF"/>
    <property type="match status" value="1"/>
</dbReference>
<comment type="subcellular location">
    <subcellularLocation>
        <location evidence="1">Membrane</location>
    </subcellularLocation>
</comment>
<keyword evidence="2 5" id="KW-0812">Transmembrane</keyword>
<evidence type="ECO:0000259" key="6">
    <source>
        <dbReference type="PROSITE" id="PS50839"/>
    </source>
</evidence>
<dbReference type="Pfam" id="PF03924">
    <property type="entry name" value="CHASE"/>
    <property type="match status" value="1"/>
</dbReference>
<reference evidence="8 9" key="1">
    <citation type="submission" date="2019-12" db="EMBL/GenBank/DDBJ databases">
        <authorList>
            <person name="Li M."/>
        </authorList>
    </citation>
    <scope>NUCLEOTIDE SEQUENCE [LARGE SCALE GENOMIC DNA]</scope>
    <source>
        <strain evidence="8 9">GBMRC 2046</strain>
    </source>
</reference>
<dbReference type="RefSeq" id="WP_160777064.1">
    <property type="nucleotide sequence ID" value="NZ_WUMV01000008.1"/>
</dbReference>
<organism evidence="8 9">
    <name type="scientific">Stappia sediminis</name>
    <dbReference type="NCBI Taxonomy" id="2692190"/>
    <lineage>
        <taxon>Bacteria</taxon>
        <taxon>Pseudomonadati</taxon>
        <taxon>Pseudomonadota</taxon>
        <taxon>Alphaproteobacteria</taxon>
        <taxon>Hyphomicrobiales</taxon>
        <taxon>Stappiaceae</taxon>
        <taxon>Stappia</taxon>
    </lineage>
</organism>
<gene>
    <name evidence="8" type="ORF">GR183_18100</name>
</gene>
<dbReference type="GO" id="GO:0003824">
    <property type="term" value="F:catalytic activity"/>
    <property type="evidence" value="ECO:0007669"/>
    <property type="project" value="UniProtKB-ARBA"/>
</dbReference>
<evidence type="ECO:0000259" key="7">
    <source>
        <dbReference type="PROSITE" id="PS50887"/>
    </source>
</evidence>
<dbReference type="EMBL" id="WUMV01000008">
    <property type="protein sequence ID" value="MXN66831.1"/>
    <property type="molecule type" value="Genomic_DNA"/>
</dbReference>
<dbReference type="InterPro" id="IPR000160">
    <property type="entry name" value="GGDEF_dom"/>
</dbReference>
<comment type="caution">
    <text evidence="8">The sequence shown here is derived from an EMBL/GenBank/DDBJ whole genome shotgun (WGS) entry which is preliminary data.</text>
</comment>
<dbReference type="CDD" id="cd01949">
    <property type="entry name" value="GGDEF"/>
    <property type="match status" value="1"/>
</dbReference>
<dbReference type="NCBIfam" id="TIGR00254">
    <property type="entry name" value="GGDEF"/>
    <property type="match status" value="1"/>
</dbReference>
<dbReference type="InterPro" id="IPR052163">
    <property type="entry name" value="DGC-Regulatory_Protein"/>
</dbReference>
<dbReference type="SUPFAM" id="SSF55073">
    <property type="entry name" value="Nucleotide cyclase"/>
    <property type="match status" value="1"/>
</dbReference>
<dbReference type="FunFam" id="3.30.70.270:FF:000001">
    <property type="entry name" value="Diguanylate cyclase domain protein"/>
    <property type="match status" value="1"/>
</dbReference>
<keyword evidence="3 5" id="KW-1133">Transmembrane helix</keyword>
<evidence type="ECO:0000256" key="2">
    <source>
        <dbReference type="ARBA" id="ARBA00022692"/>
    </source>
</evidence>
<dbReference type="PROSITE" id="PS50839">
    <property type="entry name" value="CHASE"/>
    <property type="match status" value="1"/>
</dbReference>
<dbReference type="Pfam" id="PF00990">
    <property type="entry name" value="GGDEF"/>
    <property type="match status" value="1"/>
</dbReference>
<feature type="transmembrane region" description="Helical" evidence="5">
    <location>
        <begin position="284"/>
        <end position="303"/>
    </location>
</feature>
<keyword evidence="4 5" id="KW-0472">Membrane</keyword>
<dbReference type="Gene3D" id="3.30.70.270">
    <property type="match status" value="1"/>
</dbReference>
<evidence type="ECO:0000256" key="5">
    <source>
        <dbReference type="SAM" id="Phobius"/>
    </source>
</evidence>
<dbReference type="GO" id="GO:0016020">
    <property type="term" value="C:membrane"/>
    <property type="evidence" value="ECO:0007669"/>
    <property type="project" value="UniProtKB-SubCell"/>
</dbReference>
<dbReference type="SMART" id="SM01079">
    <property type="entry name" value="CHASE"/>
    <property type="match status" value="1"/>
</dbReference>
<evidence type="ECO:0000313" key="9">
    <source>
        <dbReference type="Proteomes" id="UP000433101"/>
    </source>
</evidence>
<dbReference type="GO" id="GO:0007165">
    <property type="term" value="P:signal transduction"/>
    <property type="evidence" value="ECO:0007669"/>
    <property type="project" value="UniProtKB-ARBA"/>
</dbReference>
<feature type="domain" description="CHASE" evidence="6">
    <location>
        <begin position="123"/>
        <end position="265"/>
    </location>
</feature>
<evidence type="ECO:0000313" key="8">
    <source>
        <dbReference type="EMBL" id="MXN66831.1"/>
    </source>
</evidence>
<feature type="domain" description="GGDEF" evidence="7">
    <location>
        <begin position="341"/>
        <end position="469"/>
    </location>
</feature>
<name>A0A7X3LXG4_9HYPH</name>
<evidence type="ECO:0000256" key="3">
    <source>
        <dbReference type="ARBA" id="ARBA00022989"/>
    </source>
</evidence>